<comment type="similarity">
    <text evidence="3 14">Belongs to the very long-chain fatty acids dehydratase HACD family.</text>
</comment>
<evidence type="ECO:0000313" key="15">
    <source>
        <dbReference type="EMBL" id="CAH0405954.1"/>
    </source>
</evidence>
<organism evidence="15 16">
    <name type="scientific">Chilo suppressalis</name>
    <name type="common">Asiatic rice borer moth</name>
    <dbReference type="NCBI Taxonomy" id="168631"/>
    <lineage>
        <taxon>Eukaryota</taxon>
        <taxon>Metazoa</taxon>
        <taxon>Ecdysozoa</taxon>
        <taxon>Arthropoda</taxon>
        <taxon>Hexapoda</taxon>
        <taxon>Insecta</taxon>
        <taxon>Pterygota</taxon>
        <taxon>Neoptera</taxon>
        <taxon>Endopterygota</taxon>
        <taxon>Lepidoptera</taxon>
        <taxon>Glossata</taxon>
        <taxon>Ditrysia</taxon>
        <taxon>Pyraloidea</taxon>
        <taxon>Crambidae</taxon>
        <taxon>Crambinae</taxon>
        <taxon>Chilo</taxon>
    </lineage>
</organism>
<keyword evidence="5 14" id="KW-0444">Lipid biosynthesis</keyword>
<evidence type="ECO:0000256" key="5">
    <source>
        <dbReference type="ARBA" id="ARBA00022516"/>
    </source>
</evidence>
<feature type="transmembrane region" description="Helical" evidence="14">
    <location>
        <begin position="191"/>
        <end position="213"/>
    </location>
</feature>
<comment type="subcellular location">
    <subcellularLocation>
        <location evidence="14">Endoplasmic reticulum membrane</location>
        <topology evidence="14">Multi-pass membrane protein</topology>
    </subcellularLocation>
    <subcellularLocation>
        <location evidence="1">Membrane</location>
        <topology evidence="1">Multi-pass membrane protein</topology>
    </subcellularLocation>
</comment>
<keyword evidence="12 14" id="KW-0456">Lyase</keyword>
<comment type="pathway">
    <text evidence="2 14">Lipid metabolism; fatty acid biosynthesis.</text>
</comment>
<evidence type="ECO:0000256" key="9">
    <source>
        <dbReference type="ARBA" id="ARBA00023098"/>
    </source>
</evidence>
<evidence type="ECO:0000256" key="8">
    <source>
        <dbReference type="ARBA" id="ARBA00022989"/>
    </source>
</evidence>
<dbReference type="EMBL" id="OU963898">
    <property type="protein sequence ID" value="CAH0405954.1"/>
    <property type="molecule type" value="Genomic_DNA"/>
</dbReference>
<evidence type="ECO:0000256" key="12">
    <source>
        <dbReference type="ARBA" id="ARBA00023239"/>
    </source>
</evidence>
<evidence type="ECO:0000256" key="2">
    <source>
        <dbReference type="ARBA" id="ARBA00005194"/>
    </source>
</evidence>
<dbReference type="PANTHER" id="PTHR11035">
    <property type="entry name" value="VERY-LONG-CHAIN (3R)-3-HYDROXYACYL-COA DEHYDRATASE"/>
    <property type="match status" value="1"/>
</dbReference>
<gene>
    <name evidence="15" type="ORF">CHILSU_LOCUS9327</name>
</gene>
<proteinExistence type="inferred from homology"/>
<protein>
    <recommendedName>
        <fullName evidence="4 14">Very-long-chain (3R)-3-hydroxyacyl-CoA dehydratase</fullName>
        <ecNumber evidence="4 14">4.2.1.134</ecNumber>
    </recommendedName>
</protein>
<keyword evidence="11 14" id="KW-0275">Fatty acid biosynthesis</keyword>
<accession>A0ABN8BGJ5</accession>
<evidence type="ECO:0000313" key="16">
    <source>
        <dbReference type="Proteomes" id="UP001153292"/>
    </source>
</evidence>
<keyword evidence="8 14" id="KW-1133">Transmembrane helix</keyword>
<dbReference type="InterPro" id="IPR007482">
    <property type="entry name" value="Tyr_Pase-like_PTPLA"/>
</dbReference>
<dbReference type="Proteomes" id="UP001153292">
    <property type="component" value="Chromosome 5"/>
</dbReference>
<evidence type="ECO:0000256" key="11">
    <source>
        <dbReference type="ARBA" id="ARBA00023160"/>
    </source>
</evidence>
<evidence type="ECO:0000256" key="1">
    <source>
        <dbReference type="ARBA" id="ARBA00004141"/>
    </source>
</evidence>
<keyword evidence="14" id="KW-0256">Endoplasmic reticulum</keyword>
<name>A0ABN8BGJ5_CHISP</name>
<evidence type="ECO:0000256" key="13">
    <source>
        <dbReference type="ARBA" id="ARBA00036671"/>
    </source>
</evidence>
<keyword evidence="7 14" id="KW-0276">Fatty acid metabolism</keyword>
<evidence type="ECO:0000256" key="3">
    <source>
        <dbReference type="ARBA" id="ARBA00007811"/>
    </source>
</evidence>
<keyword evidence="9 14" id="KW-0443">Lipid metabolism</keyword>
<evidence type="ECO:0000256" key="10">
    <source>
        <dbReference type="ARBA" id="ARBA00023136"/>
    </source>
</evidence>
<dbReference type="Pfam" id="PF04387">
    <property type="entry name" value="PTPLA"/>
    <property type="match status" value="1"/>
</dbReference>
<evidence type="ECO:0000256" key="6">
    <source>
        <dbReference type="ARBA" id="ARBA00022692"/>
    </source>
</evidence>
<evidence type="ECO:0000256" key="7">
    <source>
        <dbReference type="ARBA" id="ARBA00022832"/>
    </source>
</evidence>
<comment type="function">
    <text evidence="14">Catalyzes the third of the four reactions of the long-chain fatty acids elongation cycle. This endoplasmic reticulum-bound enzymatic process, allows the addition of two carbons to the chain of long- and very long-chain fatty acids/VLCFAs per cycle. This enzyme catalyzes the dehydration of the 3-hydroxyacyl-CoA intermediate into trans-2,3-enoyl-CoA, within each cycle of fatty acid elongation. Thereby, it participates to the production of VLCFAs of different chain lengths that are involved in multiple biological processes as precursors of membrane lipids and lipid mediators.</text>
</comment>
<feature type="transmembrane region" description="Helical" evidence="14">
    <location>
        <begin position="20"/>
        <end position="45"/>
    </location>
</feature>
<keyword evidence="10 14" id="KW-0472">Membrane</keyword>
<sequence>MSEKTSKKSKTSGLSAIGKLYLLSYNGLQTLGWTYLLWVSVVYFLNRGTLDGFWNEIKWPVIIFQGAALLEILHSLLGLVSSGLMVVVMQVYSRVFLVFGILMTTHGGAASPGLPLCVLAWSITEIIRYSYYGLNLVNSTPQTLTFLRYSTFLILYPLGITGELLCMYHSLDEVHEKKLFTASMPNSWNYIFNFYYFLIVYMLLYIPFFPYLFSHMLAQRRKVLGDVKHKSM</sequence>
<dbReference type="EC" id="4.2.1.134" evidence="4 14"/>
<feature type="transmembrane region" description="Helical" evidence="14">
    <location>
        <begin position="57"/>
        <end position="77"/>
    </location>
</feature>
<feature type="transmembrane region" description="Helical" evidence="14">
    <location>
        <begin position="152"/>
        <end position="171"/>
    </location>
</feature>
<feature type="transmembrane region" description="Helical" evidence="14">
    <location>
        <begin position="84"/>
        <end position="103"/>
    </location>
</feature>
<keyword evidence="16" id="KW-1185">Reference proteome</keyword>
<keyword evidence="6 14" id="KW-0812">Transmembrane</keyword>
<feature type="transmembrane region" description="Helical" evidence="14">
    <location>
        <begin position="109"/>
        <end position="131"/>
    </location>
</feature>
<comment type="catalytic activity">
    <reaction evidence="13 14">
        <text>a very-long-chain (3R)-3-hydroxyacyl-CoA = a very-long-chain (2E)-enoyl-CoA + H2O</text>
        <dbReference type="Rhea" id="RHEA:45812"/>
        <dbReference type="ChEBI" id="CHEBI:15377"/>
        <dbReference type="ChEBI" id="CHEBI:83728"/>
        <dbReference type="ChEBI" id="CHEBI:85440"/>
        <dbReference type="EC" id="4.2.1.134"/>
    </reaction>
</comment>
<evidence type="ECO:0000256" key="4">
    <source>
        <dbReference type="ARBA" id="ARBA00013122"/>
    </source>
</evidence>
<evidence type="ECO:0000256" key="14">
    <source>
        <dbReference type="RuleBase" id="RU363109"/>
    </source>
</evidence>
<dbReference type="PANTHER" id="PTHR11035:SF3">
    <property type="entry name" value="VERY-LONG-CHAIN (3R)-3-HYDROXYACYL-COA DEHYDRATASE"/>
    <property type="match status" value="1"/>
</dbReference>
<reference evidence="15" key="1">
    <citation type="submission" date="2021-12" db="EMBL/GenBank/DDBJ databases">
        <authorList>
            <person name="King R."/>
        </authorList>
    </citation>
    <scope>NUCLEOTIDE SEQUENCE</scope>
</reference>